<sequence>MPSDEKEESIDKNSYKYQIEEKLEKARFRYNIFRCENTFLTVLTIGFAVALITLIVQKFVNIPSYVYIILISLYSIYFFVNLAMVLYRWMGKSDAASILDKKMDFKERFITGLEYTEQKEKNKFFDLLVDDINSKLDDKSIKNTLPHKFPKATKFLIPVSILLLILLLLPYMYPEKSEQVVTNIKETVVEMPGLLNNGLKKSETEETEDNVAEKEDKLKQEEKSKEPQEEQEDKKLAGTGTEKSKKEQEKTEEQQLQAQTAKDKPKESQLSKSVEKEQQKQKTTNSLQDQISNLLSSINSKLYQLEGKPGPEDKGEGEKSELADREKQESQEKEDKSKQLASGEKEQPEDKKEESEETTEASDFDKEPKLADKEKPESQEKEDESKQLASADKEQLEDKKEAPAETKDTSDSEEKPSEEKQAENQKKEQKKEEKTKIPGSKLLQKLAKLFFPPKDNDSLPTPSIPMGGSEEDQADSSKDKSNQSKQSASSTSKDSSISSQQKQQEDESGKGTSQADKSEPTPSGSGEKTTPETQQQGGSKGVGSEVAKKQRDSKDTTDREKTTQERSGKPEESQGMGGTNVASGKDMSQGNESEGSKAGQQHEKQPDPTKGTGDKTTSTGSGKEETSEMQQQGGSGDVGGEVAKKQGDSKGGEDVPSKIPEGSKDAPSQTPEGADTPAKEQKGSGQKLKDKLAQADRKTGEAGSQTSPSSTTKEDMELPQKQQHMKGDTDMEEKDGESVSGAEKATQKSPGSQGESKEAGGAKVASGKGTEAGTEAGGAKVSQQQQGKQQERAEESSQESKGGKGSGDSAPSQIPEGGDKTASTGEMKEKQAANNQGMSGGSMNKGKSSAALKNEIMNQMRSLSNQISDLEKKMGYDSNNDVEKGRNLKDISKLKQESVDIEEQEKSKEFEGRHSEVAVTGGTKPGEKLYSSEPEKIETPESAEKLKVKLKGIKDEFGTKRETISTGKGEPAIKRKLPTVGYDDAVKLSTQQAEDDVIKKTSIPLEYEEIIKKIHSDKE</sequence>
<feature type="compositionally biased region" description="Basic and acidic residues" evidence="1">
    <location>
        <begin position="261"/>
        <end position="280"/>
    </location>
</feature>
<feature type="transmembrane region" description="Helical" evidence="2">
    <location>
        <begin position="39"/>
        <end position="59"/>
    </location>
</feature>
<feature type="compositionally biased region" description="Basic and acidic residues" evidence="1">
    <location>
        <begin position="898"/>
        <end position="916"/>
    </location>
</feature>
<feature type="compositionally biased region" description="Polar residues" evidence="1">
    <location>
        <begin position="702"/>
        <end position="711"/>
    </location>
</feature>
<proteinExistence type="predicted"/>
<name>A0A1E3X984_9BACT</name>
<feature type="compositionally biased region" description="Low complexity" evidence="1">
    <location>
        <begin position="833"/>
        <end position="851"/>
    </location>
</feature>
<feature type="compositionally biased region" description="Low complexity" evidence="1">
    <location>
        <begin position="608"/>
        <end position="621"/>
    </location>
</feature>
<feature type="region of interest" description="Disordered" evidence="1">
    <location>
        <begin position="898"/>
        <end position="939"/>
    </location>
</feature>
<dbReference type="EMBL" id="MAYW01000073">
    <property type="protein sequence ID" value="ODS32191.1"/>
    <property type="molecule type" value="Genomic_DNA"/>
</dbReference>
<keyword evidence="2" id="KW-1133">Transmembrane helix</keyword>
<organism evidence="3 4">
    <name type="scientific">Candidatus Scalindua rubra</name>
    <dbReference type="NCBI Taxonomy" id="1872076"/>
    <lineage>
        <taxon>Bacteria</taxon>
        <taxon>Pseudomonadati</taxon>
        <taxon>Planctomycetota</taxon>
        <taxon>Candidatus Brocadiia</taxon>
        <taxon>Candidatus Brocadiales</taxon>
        <taxon>Candidatus Scalinduaceae</taxon>
        <taxon>Candidatus Scalindua</taxon>
    </lineage>
</organism>
<feature type="transmembrane region" description="Helical" evidence="2">
    <location>
        <begin position="155"/>
        <end position="173"/>
    </location>
</feature>
<evidence type="ECO:0000313" key="4">
    <source>
        <dbReference type="Proteomes" id="UP000094056"/>
    </source>
</evidence>
<comment type="caution">
    <text evidence="3">The sequence shown here is derived from an EMBL/GenBank/DDBJ whole genome shotgun (WGS) entry which is preliminary data.</text>
</comment>
<evidence type="ECO:0000313" key="3">
    <source>
        <dbReference type="EMBL" id="ODS32191.1"/>
    </source>
</evidence>
<evidence type="ECO:0000256" key="2">
    <source>
        <dbReference type="SAM" id="Phobius"/>
    </source>
</evidence>
<feature type="compositionally biased region" description="Basic and acidic residues" evidence="1">
    <location>
        <begin position="363"/>
        <end position="436"/>
    </location>
</feature>
<feature type="compositionally biased region" description="Low complexity" evidence="1">
    <location>
        <begin position="291"/>
        <end position="300"/>
    </location>
</feature>
<dbReference type="Proteomes" id="UP000094056">
    <property type="component" value="Unassembled WGS sequence"/>
</dbReference>
<feature type="compositionally biased region" description="Polar residues" evidence="1">
    <location>
        <begin position="510"/>
        <end position="537"/>
    </location>
</feature>
<gene>
    <name evidence="3" type="ORF">SCARUB_02670</name>
</gene>
<feature type="compositionally biased region" description="Basic and acidic residues" evidence="1">
    <location>
        <begin position="677"/>
        <end position="700"/>
    </location>
</feature>
<feature type="compositionally biased region" description="Basic and acidic residues" evidence="1">
    <location>
        <begin position="309"/>
        <end position="354"/>
    </location>
</feature>
<feature type="compositionally biased region" description="Basic and acidic residues" evidence="1">
    <location>
        <begin position="211"/>
        <end position="253"/>
    </location>
</feature>
<feature type="region of interest" description="Disordered" evidence="1">
    <location>
        <begin position="199"/>
        <end position="855"/>
    </location>
</feature>
<feature type="compositionally biased region" description="Polar residues" evidence="1">
    <location>
        <begin position="580"/>
        <end position="593"/>
    </location>
</feature>
<keyword evidence="2" id="KW-0812">Transmembrane</keyword>
<accession>A0A1E3X984</accession>
<feature type="compositionally biased region" description="Low complexity" evidence="1">
    <location>
        <begin position="767"/>
        <end position="788"/>
    </location>
</feature>
<keyword evidence="2" id="KW-0472">Membrane</keyword>
<feature type="transmembrane region" description="Helical" evidence="2">
    <location>
        <begin position="65"/>
        <end position="87"/>
    </location>
</feature>
<protein>
    <submittedName>
        <fullName evidence="3">Uncharacterized protein</fullName>
    </submittedName>
</protein>
<feature type="compositionally biased region" description="Basic and acidic residues" evidence="1">
    <location>
        <begin position="546"/>
        <end position="572"/>
    </location>
</feature>
<feature type="compositionally biased region" description="Low complexity" evidence="1">
    <location>
        <begin position="483"/>
        <end position="502"/>
    </location>
</feature>
<reference evidence="3 4" key="1">
    <citation type="submission" date="2016-07" db="EMBL/GenBank/DDBJ databases">
        <title>Draft genome of Scalindua rubra, obtained from a brine-seawater interface in the Red Sea, sheds light on salt adaptation in anammox bacteria.</title>
        <authorList>
            <person name="Speth D.R."/>
            <person name="Lagkouvardos I."/>
            <person name="Wang Y."/>
            <person name="Qian P.-Y."/>
            <person name="Dutilh B.E."/>
            <person name="Jetten M.S."/>
        </authorList>
    </citation>
    <scope>NUCLEOTIDE SEQUENCE [LARGE SCALE GENOMIC DNA]</scope>
    <source>
        <strain evidence="3">BSI-1</strain>
    </source>
</reference>
<feature type="compositionally biased region" description="Basic and acidic residues" evidence="1">
    <location>
        <begin position="642"/>
        <end position="664"/>
    </location>
</feature>
<dbReference type="AlphaFoldDB" id="A0A1E3X984"/>
<evidence type="ECO:0000256" key="1">
    <source>
        <dbReference type="SAM" id="MobiDB-lite"/>
    </source>
</evidence>